<dbReference type="InterPro" id="IPR035979">
    <property type="entry name" value="RBD_domain_sf"/>
</dbReference>
<dbReference type="InterPro" id="IPR012677">
    <property type="entry name" value="Nucleotide-bd_a/b_plait_sf"/>
</dbReference>
<dbReference type="Pfam" id="PF00658">
    <property type="entry name" value="MLLE"/>
    <property type="match status" value="1"/>
</dbReference>
<gene>
    <name evidence="5" type="ORF">A0J61_03582</name>
</gene>
<feature type="compositionally biased region" description="Low complexity" evidence="3">
    <location>
        <begin position="289"/>
        <end position="310"/>
    </location>
</feature>
<dbReference type="SUPFAM" id="SSF63570">
    <property type="entry name" value="PABC (PABP) domain"/>
    <property type="match status" value="1"/>
</dbReference>
<dbReference type="Gene3D" id="3.30.70.330">
    <property type="match status" value="1"/>
</dbReference>
<evidence type="ECO:0000259" key="4">
    <source>
        <dbReference type="PROSITE" id="PS50102"/>
    </source>
</evidence>
<evidence type="ECO:0000256" key="2">
    <source>
        <dbReference type="PROSITE-ProRule" id="PRU00176"/>
    </source>
</evidence>
<sequence length="543" mass="61809">MINTSVIPYTLGKVKSSAYLYPSLPQNNMNFQRPSSEIDYTNLYIKNLDLRVESNDLFNHFKDFGRIVSARVMKNEETRVSKGFGFVSFSSTEEAQLAKQEMNGVYIFSKPIVVTFHEPKKPREKAPSFTEQAYPNQGMMALPFPKNKKVNNYQLPHLDRRHCILESQKYKNTQHHHHHHTTKSVLPAATTTNKDKRREYQVIGTSIKNNIQYPQPYQQTYPSLPRNTNLPYPHTPNVAKTISNQLPPPMTSGIFLYTQSFDEDNILVEKHRLPSSLIDRNLITIKNSSSSCRRSSVESSPSGSTGNSSSQDKRRNIVTQAVMSIEELQDTNYVQDIVDMLLTLKKKDLATCLFNSVFLKSSVKRAKDSLDVFQENPQPKTIIQQATEQQKKRQGHTGNGLHASFNHVVSIAPIFNATHPYYYPPNHHQPLSEFIKKEIKLPPPGSKAIPIVAPKQVHDSDADKNSLREEVEKFLKTLEGLELYKQKQLLGDRLFPLVKATGIKHAPRITVQLLDTIPLEELAYQMYDQAKLKASIAKLAVKE</sequence>
<dbReference type="Gene3D" id="1.10.1900.10">
    <property type="entry name" value="c-terminal domain of poly(a) binding protein"/>
    <property type="match status" value="1"/>
</dbReference>
<dbReference type="Pfam" id="PF00076">
    <property type="entry name" value="RRM_1"/>
    <property type="match status" value="1"/>
</dbReference>
<reference evidence="5 6" key="1">
    <citation type="submission" date="2016-03" db="EMBL/GenBank/DDBJ databases">
        <title>Choanephora cucurbitarum.</title>
        <authorList>
            <person name="Min B."/>
            <person name="Park H."/>
            <person name="Park J.-H."/>
            <person name="Shin H.-D."/>
            <person name="Choi I.-G."/>
        </authorList>
    </citation>
    <scope>NUCLEOTIDE SEQUENCE [LARGE SCALE GENOMIC DNA]</scope>
    <source>
        <strain evidence="5 6">KUS-F28377</strain>
    </source>
</reference>
<evidence type="ECO:0000256" key="3">
    <source>
        <dbReference type="SAM" id="MobiDB-lite"/>
    </source>
</evidence>
<protein>
    <recommendedName>
        <fullName evidence="4">RRM domain-containing protein</fullName>
    </recommendedName>
</protein>
<evidence type="ECO:0000313" key="5">
    <source>
        <dbReference type="EMBL" id="OBZ88354.1"/>
    </source>
</evidence>
<keyword evidence="6" id="KW-1185">Reference proteome</keyword>
<dbReference type="OrthoDB" id="6159137at2759"/>
<dbReference type="PANTHER" id="PTHR48034">
    <property type="entry name" value="TRANSFORMER-2 SEX-DETERMINING PROTEIN-RELATED"/>
    <property type="match status" value="1"/>
</dbReference>
<feature type="region of interest" description="Disordered" evidence="3">
    <location>
        <begin position="289"/>
        <end position="315"/>
    </location>
</feature>
<proteinExistence type="inferred from homology"/>
<dbReference type="STRING" id="101091.A0A1C7NM59"/>
<keyword evidence="2" id="KW-0694">RNA-binding</keyword>
<comment type="caution">
    <text evidence="5">The sequence shown here is derived from an EMBL/GenBank/DDBJ whole genome shotgun (WGS) entry which is preliminary data.</text>
</comment>
<feature type="domain" description="RRM" evidence="4">
    <location>
        <begin position="41"/>
        <end position="119"/>
    </location>
</feature>
<dbReference type="GO" id="GO:0003723">
    <property type="term" value="F:RNA binding"/>
    <property type="evidence" value="ECO:0007669"/>
    <property type="project" value="UniProtKB-UniRule"/>
</dbReference>
<name>A0A1C7NM59_9FUNG</name>
<dbReference type="InParanoid" id="A0A1C7NM59"/>
<evidence type="ECO:0000313" key="6">
    <source>
        <dbReference type="Proteomes" id="UP000093000"/>
    </source>
</evidence>
<dbReference type="InterPro" id="IPR036053">
    <property type="entry name" value="PABP-dom"/>
</dbReference>
<dbReference type="InterPro" id="IPR050441">
    <property type="entry name" value="RBM"/>
</dbReference>
<accession>A0A1C7NM59</accession>
<dbReference type="PROSITE" id="PS50102">
    <property type="entry name" value="RRM"/>
    <property type="match status" value="1"/>
</dbReference>
<organism evidence="5 6">
    <name type="scientific">Choanephora cucurbitarum</name>
    <dbReference type="NCBI Taxonomy" id="101091"/>
    <lineage>
        <taxon>Eukaryota</taxon>
        <taxon>Fungi</taxon>
        <taxon>Fungi incertae sedis</taxon>
        <taxon>Mucoromycota</taxon>
        <taxon>Mucoromycotina</taxon>
        <taxon>Mucoromycetes</taxon>
        <taxon>Mucorales</taxon>
        <taxon>Mucorineae</taxon>
        <taxon>Choanephoraceae</taxon>
        <taxon>Choanephoroideae</taxon>
        <taxon>Choanephora</taxon>
    </lineage>
</organism>
<evidence type="ECO:0000256" key="1">
    <source>
        <dbReference type="ARBA" id="ARBA00008557"/>
    </source>
</evidence>
<dbReference type="InterPro" id="IPR002004">
    <property type="entry name" value="PABP_HYD_C"/>
</dbReference>
<dbReference type="InterPro" id="IPR000504">
    <property type="entry name" value="RRM_dom"/>
</dbReference>
<dbReference type="SMART" id="SM00360">
    <property type="entry name" value="RRM"/>
    <property type="match status" value="1"/>
</dbReference>
<dbReference type="Proteomes" id="UP000093000">
    <property type="component" value="Unassembled WGS sequence"/>
</dbReference>
<dbReference type="SUPFAM" id="SSF54928">
    <property type="entry name" value="RNA-binding domain, RBD"/>
    <property type="match status" value="1"/>
</dbReference>
<dbReference type="AlphaFoldDB" id="A0A1C7NM59"/>
<dbReference type="EMBL" id="LUGH01000157">
    <property type="protein sequence ID" value="OBZ88354.1"/>
    <property type="molecule type" value="Genomic_DNA"/>
</dbReference>
<comment type="similarity">
    <text evidence="1">Belongs to the polyadenylate-binding protein type-1 family.</text>
</comment>